<dbReference type="PANTHER" id="PTHR30504">
    <property type="entry name" value="GLUCANS BIOSYNTHESIS PROTEIN"/>
    <property type="match status" value="1"/>
</dbReference>
<dbReference type="Proteomes" id="UP000199290">
    <property type="component" value="Unassembled WGS sequence"/>
</dbReference>
<accession>A0A1I6GE77</accession>
<dbReference type="FunFam" id="2.70.98.10:FF:000001">
    <property type="entry name" value="Glucans biosynthesis protein G"/>
    <property type="match status" value="1"/>
</dbReference>
<comment type="subcellular location">
    <subcellularLocation>
        <location evidence="1">Periplasm</location>
    </subcellularLocation>
</comment>
<dbReference type="InterPro" id="IPR014438">
    <property type="entry name" value="Glucan_biosyn_MdoG/MdoD"/>
</dbReference>
<dbReference type="GO" id="GO:0051274">
    <property type="term" value="P:beta-glucan biosynthetic process"/>
    <property type="evidence" value="ECO:0007669"/>
    <property type="project" value="TreeGrafter"/>
</dbReference>
<feature type="chain" id="PRO_5011516289" description="Glucans biosynthesis protein G" evidence="7">
    <location>
        <begin position="26"/>
        <end position="515"/>
    </location>
</feature>
<dbReference type="UniPathway" id="UPA00637"/>
<keyword evidence="10" id="KW-1185">Reference proteome</keyword>
<organism evidence="9 10">
    <name type="scientific">Marinobacter gudaonensis</name>
    <dbReference type="NCBI Taxonomy" id="375760"/>
    <lineage>
        <taxon>Bacteria</taxon>
        <taxon>Pseudomonadati</taxon>
        <taxon>Pseudomonadota</taxon>
        <taxon>Gammaproteobacteria</taxon>
        <taxon>Pseudomonadales</taxon>
        <taxon>Marinobacteraceae</taxon>
        <taxon>Marinobacter</taxon>
    </lineage>
</organism>
<dbReference type="Gene3D" id="2.70.98.10">
    <property type="match status" value="1"/>
</dbReference>
<dbReference type="InterPro" id="IPR014756">
    <property type="entry name" value="Ig_E-set"/>
</dbReference>
<dbReference type="RefSeq" id="WP_228143536.1">
    <property type="nucleotide sequence ID" value="NZ_FOYV01000001.1"/>
</dbReference>
<dbReference type="InterPro" id="IPR007444">
    <property type="entry name" value="Glucan_biosyn_MdoG_C"/>
</dbReference>
<dbReference type="GO" id="GO:0030246">
    <property type="term" value="F:carbohydrate binding"/>
    <property type="evidence" value="ECO:0007669"/>
    <property type="project" value="InterPro"/>
</dbReference>
<name>A0A1I6GE77_9GAMM</name>
<dbReference type="Pfam" id="PF04349">
    <property type="entry name" value="MdoG"/>
    <property type="match status" value="1"/>
</dbReference>
<dbReference type="InterPro" id="IPR014718">
    <property type="entry name" value="GH-type_carb-bd"/>
</dbReference>
<comment type="pathway">
    <text evidence="2">Glycan metabolism; osmoregulated periplasmic glucan (OPG) biosynthesis.</text>
</comment>
<dbReference type="AlphaFoldDB" id="A0A1I6GE77"/>
<dbReference type="STRING" id="375760.SAMN04488073_0557"/>
<dbReference type="GO" id="GO:0030288">
    <property type="term" value="C:outer membrane-bounded periplasmic space"/>
    <property type="evidence" value="ECO:0007669"/>
    <property type="project" value="TreeGrafter"/>
</dbReference>
<dbReference type="SUPFAM" id="SSF74650">
    <property type="entry name" value="Galactose mutarotase-like"/>
    <property type="match status" value="1"/>
</dbReference>
<reference evidence="10" key="1">
    <citation type="submission" date="2016-10" db="EMBL/GenBank/DDBJ databases">
        <authorList>
            <person name="Varghese N."/>
            <person name="Submissions S."/>
        </authorList>
    </citation>
    <scope>NUCLEOTIDE SEQUENCE [LARGE SCALE GENOMIC DNA]</scope>
    <source>
        <strain evidence="10">CGMCC 1.6294</strain>
    </source>
</reference>
<proteinExistence type="inferred from homology"/>
<evidence type="ECO:0000256" key="7">
    <source>
        <dbReference type="SAM" id="SignalP"/>
    </source>
</evidence>
<evidence type="ECO:0000313" key="9">
    <source>
        <dbReference type="EMBL" id="SFR40397.1"/>
    </source>
</evidence>
<evidence type="ECO:0000313" key="10">
    <source>
        <dbReference type="Proteomes" id="UP000199290"/>
    </source>
</evidence>
<sequence length="515" mass="56662">MKGSGLPKPHLVALLLLALPSMVSAFSFDDVLSKAEKLAGSDYQAPPRAPEFLRTLDYSTYQTIGFKPEARLWQSGRSRFQVAMVAQGAHYRHPVTINQIDSEGVKPVGFDRTDFTYPNPELAKRIPADLGYAGFRLFFTPGKASAGEPFMVFAGNSYFRAVGKDQRFGLSARGISVDTGLPSGEEFPSFKEFWIERPAAGSETLVVYGLLDGPSLTGAYRFVIRPGESTRVDVTAELFFREDIEQLGLAPLTSMFYFGENSVPPRGEWRPQAHDSDGLLIHDGKSGEWLWRPLVNPAQLHLSFHQVEELAGFGLMQRDRAFHQFQDSEARYDLRPSAWVRPSESWEAGSVVLVEIPSGAETNDNIVAFWRPAEKIKAGGRKRFEYELKFGAPDIAGHPSGRAVHTFLGRESPGSEPEDLGAYRFIVDFRGRELSSLKAGAPVVSEVSANGGAEVVEHFVEYVPASDVWRLSVLVRPPADKALSLRGFLSLEGEPLTETWTYSPGPSSGISGAPD</sequence>
<dbReference type="GO" id="GO:0003824">
    <property type="term" value="F:catalytic activity"/>
    <property type="evidence" value="ECO:0007669"/>
    <property type="project" value="InterPro"/>
</dbReference>
<evidence type="ECO:0000256" key="3">
    <source>
        <dbReference type="ARBA" id="ARBA00009284"/>
    </source>
</evidence>
<feature type="domain" description="Glucan biosynthesis periplasmic MdoG C-terminal" evidence="8">
    <location>
        <begin position="26"/>
        <end position="503"/>
    </location>
</feature>
<evidence type="ECO:0000256" key="5">
    <source>
        <dbReference type="ARBA" id="ARBA00022729"/>
    </source>
</evidence>
<evidence type="ECO:0000256" key="4">
    <source>
        <dbReference type="ARBA" id="ARBA00015376"/>
    </source>
</evidence>
<protein>
    <recommendedName>
        <fullName evidence="4">Glucans biosynthesis protein G</fullName>
    </recommendedName>
</protein>
<evidence type="ECO:0000256" key="1">
    <source>
        <dbReference type="ARBA" id="ARBA00004418"/>
    </source>
</evidence>
<dbReference type="SUPFAM" id="SSF81296">
    <property type="entry name" value="E set domains"/>
    <property type="match status" value="1"/>
</dbReference>
<evidence type="ECO:0000256" key="2">
    <source>
        <dbReference type="ARBA" id="ARBA00005001"/>
    </source>
</evidence>
<gene>
    <name evidence="9" type="ORF">SAMN04488073_0557</name>
</gene>
<dbReference type="InterPro" id="IPR011013">
    <property type="entry name" value="Gal_mutarotase_sf_dom"/>
</dbReference>
<dbReference type="PANTHER" id="PTHR30504:SF4">
    <property type="entry name" value="GLUCANS BIOSYNTHESIS PROTEIN G"/>
    <property type="match status" value="1"/>
</dbReference>
<keyword evidence="6" id="KW-0574">Periplasm</keyword>
<feature type="signal peptide" evidence="7">
    <location>
        <begin position="1"/>
        <end position="25"/>
    </location>
</feature>
<dbReference type="PIRSF" id="PIRSF006281">
    <property type="entry name" value="MdoG"/>
    <property type="match status" value="1"/>
</dbReference>
<keyword evidence="5 7" id="KW-0732">Signal</keyword>
<evidence type="ECO:0000256" key="6">
    <source>
        <dbReference type="ARBA" id="ARBA00022764"/>
    </source>
</evidence>
<dbReference type="InterPro" id="IPR013783">
    <property type="entry name" value="Ig-like_fold"/>
</dbReference>
<comment type="similarity">
    <text evidence="3">Belongs to the OpgD/OpgG family.</text>
</comment>
<dbReference type="EMBL" id="FOYV01000001">
    <property type="protein sequence ID" value="SFR40397.1"/>
    <property type="molecule type" value="Genomic_DNA"/>
</dbReference>
<evidence type="ECO:0000259" key="8">
    <source>
        <dbReference type="Pfam" id="PF04349"/>
    </source>
</evidence>
<dbReference type="Gene3D" id="2.60.40.10">
    <property type="entry name" value="Immunoglobulins"/>
    <property type="match status" value="1"/>
</dbReference>